<dbReference type="SUPFAM" id="SSF53067">
    <property type="entry name" value="Actin-like ATPase domain"/>
    <property type="match status" value="1"/>
</dbReference>
<dbReference type="PANTHER" id="PTHR18964:SF149">
    <property type="entry name" value="BIFUNCTIONAL UDP-N-ACETYLGLUCOSAMINE 2-EPIMERASE_N-ACETYLMANNOSAMINE KINASE"/>
    <property type="match status" value="1"/>
</dbReference>
<keyword evidence="3" id="KW-0119">Carbohydrate metabolism</keyword>
<dbReference type="PANTHER" id="PTHR18964">
    <property type="entry name" value="ROK (REPRESSOR, ORF, KINASE) FAMILY"/>
    <property type="match status" value="1"/>
</dbReference>
<dbReference type="AlphaFoldDB" id="A0A4R6LZH7"/>
<accession>A0A4R6LZH7</accession>
<keyword evidence="4" id="KW-0418">Kinase</keyword>
<evidence type="ECO:0000256" key="3">
    <source>
        <dbReference type="ARBA" id="ARBA00022629"/>
    </source>
</evidence>
<dbReference type="InterPro" id="IPR000600">
    <property type="entry name" value="ROK"/>
</dbReference>
<keyword evidence="4" id="KW-0808">Transferase</keyword>
<dbReference type="GO" id="GO:0016301">
    <property type="term" value="F:kinase activity"/>
    <property type="evidence" value="ECO:0007669"/>
    <property type="project" value="UniProtKB-KW"/>
</dbReference>
<dbReference type="SUPFAM" id="SSF46785">
    <property type="entry name" value="Winged helix' DNA-binding domain"/>
    <property type="match status" value="1"/>
</dbReference>
<dbReference type="RefSeq" id="WP_133514326.1">
    <property type="nucleotide sequence ID" value="NZ_SNWX01000004.1"/>
</dbReference>
<evidence type="ECO:0000313" key="5">
    <source>
        <dbReference type="Proteomes" id="UP000295064"/>
    </source>
</evidence>
<dbReference type="Pfam" id="PF00480">
    <property type="entry name" value="ROK"/>
    <property type="match status" value="1"/>
</dbReference>
<proteinExistence type="inferred from homology"/>
<dbReference type="OrthoDB" id="9796533at2"/>
<dbReference type="Gene3D" id="1.10.10.10">
    <property type="entry name" value="Winged helix-like DNA-binding domain superfamily/Winged helix DNA-binding domain"/>
    <property type="match status" value="1"/>
</dbReference>
<comment type="similarity">
    <text evidence="2">Belongs to the ROK (NagC/XylR) family.</text>
</comment>
<gene>
    <name evidence="4" type="ORF">DFR79_104180</name>
</gene>
<dbReference type="GO" id="GO:0042732">
    <property type="term" value="P:D-xylose metabolic process"/>
    <property type="evidence" value="ECO:0007669"/>
    <property type="project" value="UniProtKB-KW"/>
</dbReference>
<keyword evidence="3" id="KW-0859">Xylose metabolism</keyword>
<comment type="caution">
    <text evidence="4">The sequence shown here is derived from an EMBL/GenBank/DDBJ whole genome shotgun (WGS) entry which is preliminary data.</text>
</comment>
<reference evidence="4 5" key="1">
    <citation type="submission" date="2019-03" db="EMBL/GenBank/DDBJ databases">
        <title>Subsurface microbial communities from deep shales in Ohio and West Virginia, USA.</title>
        <authorList>
            <person name="Wrighton K."/>
        </authorList>
    </citation>
    <scope>NUCLEOTIDE SEQUENCE [LARGE SCALE GENOMIC DNA]</scope>
    <source>
        <strain evidence="4 5">MA284_T2</strain>
    </source>
</reference>
<evidence type="ECO:0000313" key="4">
    <source>
        <dbReference type="EMBL" id="TDO94214.1"/>
    </source>
</evidence>
<evidence type="ECO:0000256" key="2">
    <source>
        <dbReference type="ARBA" id="ARBA00006479"/>
    </source>
</evidence>
<dbReference type="InterPro" id="IPR036388">
    <property type="entry name" value="WH-like_DNA-bd_sf"/>
</dbReference>
<sequence length="377" mass="42287">MKRGNIKLMKKMNTSLIIREFNSNGPLSRADLTGNTGLSPTTITTLIDEMIKDNLIMRVGEGESSGGRKPILLDLNPKHGYILSGWISGESISIALLDIKYNITDIIEKEIIFPTDENLIPEIKSIIEEIISSNNISNEKVLGLMLGISGIINQQNGTIKYSALLDLENYSIREPLSKYFSFPINIENDTNLAALSEKEFGHKHLSNYIYLMIAPEIGSGIIFNNEIYRGRFGRAGEFGHLLMEKDGPRCTCGRKGCLAPVLSQYIPINKAQKFRNAFKDLEPDSKKYEKFCDYLAVALTNYIHLIDNEAIIFGGELVKVASEKFYSDIEAKIKKYSMKNMYDNVRVLPASLSDNEVIMGGASYCFHNSKYFTNKEG</sequence>
<dbReference type="EMBL" id="SNWX01000004">
    <property type="protein sequence ID" value="TDO94214.1"/>
    <property type="molecule type" value="Genomic_DNA"/>
</dbReference>
<name>A0A4R6LZH7_9FIRM</name>
<comment type="function">
    <text evidence="1">Transcriptional repressor of xylose-utilizing enzymes.</text>
</comment>
<protein>
    <submittedName>
        <fullName evidence="4">Putative NBD/HSP70 family sugar kinase</fullName>
    </submittedName>
</protein>
<dbReference type="Proteomes" id="UP000295064">
    <property type="component" value="Unassembled WGS sequence"/>
</dbReference>
<dbReference type="Pfam" id="PF13412">
    <property type="entry name" value="HTH_24"/>
    <property type="match status" value="1"/>
</dbReference>
<dbReference type="InterPro" id="IPR036390">
    <property type="entry name" value="WH_DNA-bd_sf"/>
</dbReference>
<dbReference type="InterPro" id="IPR043129">
    <property type="entry name" value="ATPase_NBD"/>
</dbReference>
<evidence type="ECO:0000256" key="1">
    <source>
        <dbReference type="ARBA" id="ARBA00002486"/>
    </source>
</evidence>
<dbReference type="Gene3D" id="3.30.420.40">
    <property type="match status" value="2"/>
</dbReference>
<organism evidence="4 5">
    <name type="scientific">Halanaerobium saccharolyticum</name>
    <dbReference type="NCBI Taxonomy" id="43595"/>
    <lineage>
        <taxon>Bacteria</taxon>
        <taxon>Bacillati</taxon>
        <taxon>Bacillota</taxon>
        <taxon>Clostridia</taxon>
        <taxon>Halanaerobiales</taxon>
        <taxon>Halanaerobiaceae</taxon>
        <taxon>Halanaerobium</taxon>
    </lineage>
</organism>